<keyword evidence="11" id="KW-1185">Reference proteome</keyword>
<dbReference type="NCBIfam" id="TIGR02914">
    <property type="entry name" value="EpsI_fam"/>
    <property type="match status" value="1"/>
</dbReference>
<feature type="transmembrane region" description="Helical" evidence="8">
    <location>
        <begin position="21"/>
        <end position="40"/>
    </location>
</feature>
<dbReference type="InterPro" id="IPR013426">
    <property type="entry name" value="EpsH-like"/>
</dbReference>
<evidence type="ECO:0000256" key="4">
    <source>
        <dbReference type="ARBA" id="ARBA00022692"/>
    </source>
</evidence>
<proteinExistence type="predicted"/>
<keyword evidence="7 8" id="KW-0472">Membrane</keyword>
<comment type="subcellular location">
    <subcellularLocation>
        <location evidence="1">Cell membrane</location>
        <topology evidence="1">Multi-pass membrane protein</topology>
    </subcellularLocation>
</comment>
<dbReference type="Pfam" id="PF09721">
    <property type="entry name" value="Exosortase_EpsH"/>
    <property type="match status" value="1"/>
</dbReference>
<evidence type="ECO:0000256" key="7">
    <source>
        <dbReference type="ARBA" id="ARBA00023136"/>
    </source>
</evidence>
<evidence type="ECO:0000256" key="2">
    <source>
        <dbReference type="ARBA" id="ARBA00022475"/>
    </source>
</evidence>
<dbReference type="EMBL" id="LODL01000013">
    <property type="protein sequence ID" value="KXB31387.1"/>
    <property type="molecule type" value="Genomic_DNA"/>
</dbReference>
<dbReference type="InterPro" id="IPR019127">
    <property type="entry name" value="Exosortase"/>
</dbReference>
<dbReference type="NCBIfam" id="TIGR03109">
    <property type="entry name" value="exosort_XrtA"/>
    <property type="match status" value="1"/>
</dbReference>
<evidence type="ECO:0000256" key="3">
    <source>
        <dbReference type="ARBA" id="ARBA00022670"/>
    </source>
</evidence>
<organism evidence="10 11">
    <name type="scientific">Dechloromonas denitrificans</name>
    <dbReference type="NCBI Taxonomy" id="281362"/>
    <lineage>
        <taxon>Bacteria</taxon>
        <taxon>Pseudomonadati</taxon>
        <taxon>Pseudomonadota</taxon>
        <taxon>Betaproteobacteria</taxon>
        <taxon>Rhodocyclales</taxon>
        <taxon>Azonexaceae</taxon>
        <taxon>Dechloromonas</taxon>
    </lineage>
</organism>
<feature type="transmembrane region" description="Helical" evidence="8">
    <location>
        <begin position="174"/>
        <end position="192"/>
    </location>
</feature>
<feature type="transmembrane region" description="Helical" evidence="8">
    <location>
        <begin position="47"/>
        <end position="65"/>
    </location>
</feature>
<dbReference type="STRING" id="281362.AT959_06875"/>
<protein>
    <recommendedName>
        <fullName evidence="9">Methanolan biosynthesis EpsI domain-containing protein</fullName>
    </recommendedName>
</protein>
<evidence type="ECO:0000256" key="8">
    <source>
        <dbReference type="SAM" id="Phobius"/>
    </source>
</evidence>
<gene>
    <name evidence="10" type="ORF">AT959_06875</name>
</gene>
<keyword evidence="6 8" id="KW-1133">Transmembrane helix</keyword>
<dbReference type="GO" id="GO:0006508">
    <property type="term" value="P:proteolysis"/>
    <property type="evidence" value="ECO:0007669"/>
    <property type="project" value="UniProtKB-KW"/>
</dbReference>
<dbReference type="AlphaFoldDB" id="A0A133XKD9"/>
<dbReference type="GO" id="GO:0008233">
    <property type="term" value="F:peptidase activity"/>
    <property type="evidence" value="ECO:0007669"/>
    <property type="project" value="UniProtKB-KW"/>
</dbReference>
<evidence type="ECO:0000259" key="9">
    <source>
        <dbReference type="Pfam" id="PF11984"/>
    </source>
</evidence>
<reference evidence="10 11" key="1">
    <citation type="submission" date="2015-12" db="EMBL/GenBank/DDBJ databases">
        <title>Nitrous oxide reduction kinetics distinguish bacteria harboring typical versus atypical NosZ.</title>
        <authorList>
            <person name="Yoon S."/>
            <person name="Nissen S."/>
            <person name="Park D."/>
            <person name="Sanford R.A."/>
            <person name="Loeffler F.E."/>
        </authorList>
    </citation>
    <scope>NUCLEOTIDE SEQUENCE [LARGE SCALE GENOMIC DNA]</scope>
    <source>
        <strain evidence="10 11">ATCC BAA-841</strain>
    </source>
</reference>
<sequence length="430" mass="47516">MAFFLLSGAAAYVGELVSAAVVAQFAIVFMLIGSTWAVLGYQAFRNLLGPLSFLFFAIPFGHDILPTLMDWTANATVVGLRLSGIPVLQQDRHFVIPSGSWSVIEACSGIRYLFTSFFVGSIFAYLTYQRWYKRLIFIAAMVLLSLFANWLRAYAIVLIAHLTDNQWGLGLSHLAFGWVIFGVVVITAFMIGDRWRDTPPVIDETPQVSQPPLPRIIATALLSSAIAFGWRLGADNMVNHASIEQLPLQLDLSQSLGKLPKVEPGLAMLEPSFLGATAIHQGDYLYAGGVARIYLAYYRNQKQGQELVNVKSQIESSKTWEWRGNRKLHSISSLLPNLKTEKYTHADTVALATTLYWVGGYITQSEVHSKLFQAFNLLRGHGDDGAAIVISVSAHTEEEASPALAALIRDLLPSLLSDLEHTMRQSKRVN</sequence>
<keyword evidence="2" id="KW-1003">Cell membrane</keyword>
<name>A0A133XKD9_9RHOO</name>
<dbReference type="NCBIfam" id="TIGR04178">
    <property type="entry name" value="exo_archaeo"/>
    <property type="match status" value="1"/>
</dbReference>
<evidence type="ECO:0000313" key="10">
    <source>
        <dbReference type="EMBL" id="KXB31387.1"/>
    </source>
</evidence>
<dbReference type="GO" id="GO:0005886">
    <property type="term" value="C:plasma membrane"/>
    <property type="evidence" value="ECO:0007669"/>
    <property type="project" value="UniProtKB-SubCell"/>
</dbReference>
<feature type="transmembrane region" description="Helical" evidence="8">
    <location>
        <begin position="110"/>
        <end position="128"/>
    </location>
</feature>
<dbReference type="InterPro" id="IPR026392">
    <property type="entry name" value="Exo/Archaeosortase_dom"/>
</dbReference>
<dbReference type="Proteomes" id="UP000070186">
    <property type="component" value="Unassembled WGS sequence"/>
</dbReference>
<accession>A0A133XKD9</accession>
<keyword evidence="5" id="KW-0378">Hydrolase</keyword>
<dbReference type="InterPro" id="IPR014263">
    <property type="entry name" value="Methanolan_biosynth_EpsI"/>
</dbReference>
<dbReference type="Pfam" id="PF11984">
    <property type="entry name" value="DUF3485"/>
    <property type="match status" value="1"/>
</dbReference>
<dbReference type="InterPro" id="IPR017540">
    <property type="entry name" value="Exosortase-1"/>
</dbReference>
<feature type="transmembrane region" description="Helical" evidence="8">
    <location>
        <begin position="135"/>
        <end position="162"/>
    </location>
</feature>
<comment type="caution">
    <text evidence="10">The sequence shown here is derived from an EMBL/GenBank/DDBJ whole genome shotgun (WGS) entry which is preliminary data.</text>
</comment>
<evidence type="ECO:0000256" key="6">
    <source>
        <dbReference type="ARBA" id="ARBA00022989"/>
    </source>
</evidence>
<keyword evidence="4 8" id="KW-0812">Transmembrane</keyword>
<evidence type="ECO:0000256" key="5">
    <source>
        <dbReference type="ARBA" id="ARBA00022801"/>
    </source>
</evidence>
<evidence type="ECO:0000313" key="11">
    <source>
        <dbReference type="Proteomes" id="UP000070186"/>
    </source>
</evidence>
<keyword evidence="3" id="KW-0645">Protease</keyword>
<feature type="domain" description="Methanolan biosynthesis EpsI" evidence="9">
    <location>
        <begin position="217"/>
        <end position="415"/>
    </location>
</feature>
<evidence type="ECO:0000256" key="1">
    <source>
        <dbReference type="ARBA" id="ARBA00004651"/>
    </source>
</evidence>
<dbReference type="NCBIfam" id="TIGR02602">
    <property type="entry name" value="8TM_EpsH"/>
    <property type="match status" value="1"/>
</dbReference>